<name>A0A084E8K1_SPHYA</name>
<dbReference type="AlphaFoldDB" id="A0A084E8K1"/>
<dbReference type="eggNOG" id="ENOG5033MXE">
    <property type="taxonomic scope" value="Bacteria"/>
</dbReference>
<dbReference type="Proteomes" id="UP000028534">
    <property type="component" value="Unassembled WGS sequence"/>
</dbReference>
<protein>
    <submittedName>
        <fullName evidence="1">Uncharacterized protein</fullName>
    </submittedName>
</protein>
<dbReference type="PATRIC" id="fig|13690.10.peg.5068"/>
<proteinExistence type="predicted"/>
<reference evidence="1 2" key="1">
    <citation type="submission" date="2014-03" db="EMBL/GenBank/DDBJ databases">
        <title>Genome sequence of Sphingobium yanoikuyae B1.</title>
        <authorList>
            <person name="Gan H.M."/>
            <person name="Gan H.Y."/>
            <person name="Savka M.A."/>
        </authorList>
    </citation>
    <scope>NUCLEOTIDE SEQUENCE [LARGE SCALE GENOMIC DNA]</scope>
    <source>
        <strain evidence="1 2">B1</strain>
    </source>
</reference>
<dbReference type="EMBL" id="JGVR01000053">
    <property type="protein sequence ID" value="KEZ14293.1"/>
    <property type="molecule type" value="Genomic_DNA"/>
</dbReference>
<gene>
    <name evidence="1" type="ORF">CP98_04904</name>
</gene>
<accession>A0A084E8K1</accession>
<evidence type="ECO:0000313" key="2">
    <source>
        <dbReference type="Proteomes" id="UP000028534"/>
    </source>
</evidence>
<dbReference type="RefSeq" id="WP_017501069.1">
    <property type="nucleotide sequence ID" value="NZ_DAIQKB010000047.1"/>
</dbReference>
<organism evidence="1 2">
    <name type="scientific">Sphingobium yanoikuyae</name>
    <name type="common">Sphingomonas yanoikuyae</name>
    <dbReference type="NCBI Taxonomy" id="13690"/>
    <lineage>
        <taxon>Bacteria</taxon>
        <taxon>Pseudomonadati</taxon>
        <taxon>Pseudomonadota</taxon>
        <taxon>Alphaproteobacteria</taxon>
        <taxon>Sphingomonadales</taxon>
        <taxon>Sphingomonadaceae</taxon>
        <taxon>Sphingobium</taxon>
    </lineage>
</organism>
<evidence type="ECO:0000313" key="1">
    <source>
        <dbReference type="EMBL" id="KEZ14293.1"/>
    </source>
</evidence>
<sequence length="219" mass="24787">MDTRFQEMLGEQHARFVDEIAALPISDIVDRIATLADGLARFWNNAGGWAPADAAQMLSSARLDRIASLAHSLRRWVQEDTLSDGDLILAWANLGALMEGALKLFLCVYLADYRADETTRETRAWHIKRQVLQDPDELMLDTILAYAEKAELLAPQQIALGRTVQARRNAIHAFRDRDLGSLTDLFAAIRDFRALLCSLNGRMEYPEPRYMPTERTHFG</sequence>
<comment type="caution">
    <text evidence="1">The sequence shown here is derived from an EMBL/GenBank/DDBJ whole genome shotgun (WGS) entry which is preliminary data.</text>
</comment>